<keyword evidence="2" id="KW-1185">Reference proteome</keyword>
<accession>A0ABT1BY33</accession>
<gene>
    <name evidence="1" type="ORF">NG821_09020</name>
</gene>
<sequence>MQTLIESLKVAFQQVRHAEEAFSTFLKSLFFVRMQYRTDNKKLPQNVLLFLFHSVEMLVDSLLRIREVGHLHWIHAEARARITSHLTAAVDDETIDVKQTMKFLLKVEEAMAPNIDILAIVCHFCSTEGLLFDILLQGDIVSTSYLDVLCSFRQNCWKIFKKLIFGEKDIQVSCFESHLNTPSECAVLAQFLFQLRERFCLEFQDVQCFIARRAMRSEARRSGSEPKFSSTTEKGKFLKNVISSALNIPVTTVIQNTMEKPHRIILSNRHFLVKILTQDGIAYWWNARNEGKIPEPFVLKQNPLTGMTLRNLASRYYPLHGICFIINYVPCITGEHNAQNELHI</sequence>
<dbReference type="Proteomes" id="UP001204015">
    <property type="component" value="Unassembled WGS sequence"/>
</dbReference>
<name>A0ABT1BY33_9BACT</name>
<comment type="caution">
    <text evidence="1">The sequence shown here is derived from an EMBL/GenBank/DDBJ whole genome shotgun (WGS) entry which is preliminary data.</text>
</comment>
<dbReference type="RefSeq" id="WP_252761333.1">
    <property type="nucleotide sequence ID" value="NZ_JAMXLY010000034.1"/>
</dbReference>
<protein>
    <submittedName>
        <fullName evidence="1">Uncharacterized protein</fullName>
    </submittedName>
</protein>
<organism evidence="1 2">
    <name type="scientific">Segatella cerevisiae</name>
    <dbReference type="NCBI Taxonomy" id="2053716"/>
    <lineage>
        <taxon>Bacteria</taxon>
        <taxon>Pseudomonadati</taxon>
        <taxon>Bacteroidota</taxon>
        <taxon>Bacteroidia</taxon>
        <taxon>Bacteroidales</taxon>
        <taxon>Prevotellaceae</taxon>
        <taxon>Segatella</taxon>
    </lineage>
</organism>
<evidence type="ECO:0000313" key="1">
    <source>
        <dbReference type="EMBL" id="MCO6025976.1"/>
    </source>
</evidence>
<dbReference type="EMBL" id="JAMXLY010000034">
    <property type="protein sequence ID" value="MCO6025976.1"/>
    <property type="molecule type" value="Genomic_DNA"/>
</dbReference>
<proteinExistence type="predicted"/>
<reference evidence="1 2" key="1">
    <citation type="submission" date="2022-06" db="EMBL/GenBank/DDBJ databases">
        <title>A taxonomic note on the genus Prevotella: Description of four novel genera and emended description of the genera Hallella and Xylanibacter.</title>
        <authorList>
            <person name="Hitch T.C.A."/>
        </authorList>
    </citation>
    <scope>NUCLEOTIDE SEQUENCE [LARGE SCALE GENOMIC DNA]</scope>
    <source>
        <strain evidence="1 2">DSM 100619</strain>
    </source>
</reference>
<evidence type="ECO:0000313" key="2">
    <source>
        <dbReference type="Proteomes" id="UP001204015"/>
    </source>
</evidence>